<evidence type="ECO:0000256" key="1">
    <source>
        <dbReference type="SAM" id="SignalP"/>
    </source>
</evidence>
<reference evidence="3 4" key="1">
    <citation type="submission" date="2019-08" db="EMBL/GenBank/DDBJ databases">
        <authorList>
            <person name="Grouzdev D."/>
            <person name="Tikhonova E."/>
            <person name="Kravchenko I."/>
        </authorList>
    </citation>
    <scope>NUCLEOTIDE SEQUENCE [LARGE SCALE GENOMIC DNA]</scope>
    <source>
        <strain evidence="3 4">59b</strain>
    </source>
</reference>
<keyword evidence="4" id="KW-1185">Reference proteome</keyword>
<evidence type="ECO:0000313" key="3">
    <source>
        <dbReference type="EMBL" id="KAA0592756.1"/>
    </source>
</evidence>
<proteinExistence type="predicted"/>
<dbReference type="PANTHER" id="PTHR30535">
    <property type="entry name" value="VITAMIN B12-BINDING PROTEIN"/>
    <property type="match status" value="1"/>
</dbReference>
<dbReference type="RefSeq" id="WP_149234123.1">
    <property type="nucleotide sequence ID" value="NZ_JALJXJ010000017.1"/>
</dbReference>
<dbReference type="Gene3D" id="3.40.50.1980">
    <property type="entry name" value="Nitrogenase molybdenum iron protein domain"/>
    <property type="match status" value="2"/>
</dbReference>
<dbReference type="InterPro" id="IPR002491">
    <property type="entry name" value="ABC_transptr_periplasmic_BD"/>
</dbReference>
<organism evidence="3 4">
    <name type="scientific">Azospirillum lipoferum</name>
    <dbReference type="NCBI Taxonomy" id="193"/>
    <lineage>
        <taxon>Bacteria</taxon>
        <taxon>Pseudomonadati</taxon>
        <taxon>Pseudomonadota</taxon>
        <taxon>Alphaproteobacteria</taxon>
        <taxon>Rhodospirillales</taxon>
        <taxon>Azospirillaceae</taxon>
        <taxon>Azospirillum</taxon>
    </lineage>
</organism>
<keyword evidence="1" id="KW-0732">Signal</keyword>
<dbReference type="InterPro" id="IPR050902">
    <property type="entry name" value="ABC_Transporter_SBP"/>
</dbReference>
<evidence type="ECO:0000313" key="4">
    <source>
        <dbReference type="Proteomes" id="UP000324927"/>
    </source>
</evidence>
<name>A0A5A9GEA9_AZOLI</name>
<dbReference type="AlphaFoldDB" id="A0A5A9GEA9"/>
<dbReference type="OrthoDB" id="9775594at2"/>
<dbReference type="SUPFAM" id="SSF53807">
    <property type="entry name" value="Helical backbone' metal receptor"/>
    <property type="match status" value="1"/>
</dbReference>
<accession>A0A5A9GEA9</accession>
<dbReference type="Pfam" id="PF01497">
    <property type="entry name" value="Peripla_BP_2"/>
    <property type="match status" value="1"/>
</dbReference>
<feature type="signal peptide" evidence="1">
    <location>
        <begin position="1"/>
        <end position="31"/>
    </location>
</feature>
<comment type="caution">
    <text evidence="3">The sequence shown here is derived from an EMBL/GenBank/DDBJ whole genome shotgun (WGS) entry which is preliminary data.</text>
</comment>
<gene>
    <name evidence="3" type="ORF">FZ942_26785</name>
</gene>
<dbReference type="Proteomes" id="UP000324927">
    <property type="component" value="Unassembled WGS sequence"/>
</dbReference>
<feature type="chain" id="PRO_5022765300" evidence="1">
    <location>
        <begin position="32"/>
        <end position="391"/>
    </location>
</feature>
<feature type="domain" description="Fe/B12 periplasmic-binding" evidence="2">
    <location>
        <begin position="56"/>
        <end position="358"/>
    </location>
</feature>
<dbReference type="PROSITE" id="PS50983">
    <property type="entry name" value="FE_B12_PBP"/>
    <property type="match status" value="1"/>
</dbReference>
<dbReference type="EMBL" id="VTTN01000014">
    <property type="protein sequence ID" value="KAA0592756.1"/>
    <property type="molecule type" value="Genomic_DNA"/>
</dbReference>
<protein>
    <submittedName>
        <fullName evidence="3">ABC transporter substrate-binding protein</fullName>
    </submittedName>
</protein>
<dbReference type="CDD" id="cd01139">
    <property type="entry name" value="TroA_f"/>
    <property type="match status" value="1"/>
</dbReference>
<dbReference type="PANTHER" id="PTHR30535:SF34">
    <property type="entry name" value="MOLYBDATE-BINDING PROTEIN MOLA"/>
    <property type="match status" value="1"/>
</dbReference>
<sequence length="391" mass="42804">MAFLGKAFLGKPTILAGLCALGILSAFDVTASGAAKAASVTDLAGRTVEVRTPVRRVILGEGRQLYVVALLDREDPTRRIAGWRKDLIQADPDTYAQYLRAFPEIARIPTFGGMDDGTFDLEKAIALQPDVLILNVEAQRSSEDARVIEKLGALGIPVVYADFRHKPLEHTEPTIRLFGRLFGQEERAEAFIAFRAEQIRRVTDVIAASKPQRPKIFIERIGGYTPDCCLTFGNENFGRLVEMAGGSNIARDLIPGTFGQLSPERVIAADPDQVVVTSANWEAYVPGGGWIGVGPGADLGEAARKLSAFTGRPAYTGIRANATGSFHAIWHQFYNSPYQFVALQQLAKWFHPTLFADLDPEATFRALHERFLPIPYQPGYFVSLGGKATRP</sequence>
<evidence type="ECO:0000259" key="2">
    <source>
        <dbReference type="PROSITE" id="PS50983"/>
    </source>
</evidence>